<proteinExistence type="predicted"/>
<dbReference type="SUPFAM" id="SSF53756">
    <property type="entry name" value="UDP-Glycosyltransferase/glycogen phosphorylase"/>
    <property type="match status" value="1"/>
</dbReference>
<accession>C7LP55</accession>
<keyword evidence="3" id="KW-1185">Reference proteome</keyword>
<dbReference type="Proteomes" id="UP000002216">
    <property type="component" value="Chromosome"/>
</dbReference>
<evidence type="ECO:0000259" key="1">
    <source>
        <dbReference type="Pfam" id="PF00534"/>
    </source>
</evidence>
<dbReference type="GO" id="GO:0016757">
    <property type="term" value="F:glycosyltransferase activity"/>
    <property type="evidence" value="ECO:0007669"/>
    <property type="project" value="InterPro"/>
</dbReference>
<dbReference type="Gene3D" id="3.40.50.2000">
    <property type="entry name" value="Glycogen Phosphorylase B"/>
    <property type="match status" value="2"/>
</dbReference>
<keyword evidence="2" id="KW-0808">Transferase</keyword>
<organism evidence="2 3">
    <name type="scientific">Desulfomicrobium baculatum (strain DSM 4028 / VKM B-1378 / X)</name>
    <name type="common">Desulfovibrio baculatus</name>
    <dbReference type="NCBI Taxonomy" id="525897"/>
    <lineage>
        <taxon>Bacteria</taxon>
        <taxon>Pseudomonadati</taxon>
        <taxon>Thermodesulfobacteriota</taxon>
        <taxon>Desulfovibrionia</taxon>
        <taxon>Desulfovibrionales</taxon>
        <taxon>Desulfomicrobiaceae</taxon>
        <taxon>Desulfomicrobium</taxon>
    </lineage>
</organism>
<dbReference type="RefSeq" id="WP_015775458.1">
    <property type="nucleotide sequence ID" value="NC_013173.1"/>
</dbReference>
<dbReference type="STRING" id="525897.Dbac_3299"/>
<dbReference type="HOGENOM" id="CLU_009583_0_4_7"/>
<dbReference type="PANTHER" id="PTHR12526">
    <property type="entry name" value="GLYCOSYLTRANSFERASE"/>
    <property type="match status" value="1"/>
</dbReference>
<name>C7LP55_DESBD</name>
<dbReference type="InterPro" id="IPR001296">
    <property type="entry name" value="Glyco_trans_1"/>
</dbReference>
<dbReference type="eggNOG" id="COG0438">
    <property type="taxonomic scope" value="Bacteria"/>
</dbReference>
<sequence>MNIAFVNSTRKWGGVKTWCIDTAIAFKELNINSVIFGKDKRFIDRATQKKIESYQIQFGVDYNPILIYNLYLFFKKRKIQRVIANVGKDIKSAGIAAKIAGIPLIVHVGSPGDIQNKIENEILHYVTKPSFFCCSEYTKKGFLKNVPYAKKFKTVAIHPGTKISKHVIQANKTLKIITTSQLNKDKRHIDVLEACKILADKKLDFSLTIVGEGALSAELKLIVHKLGLMGRVVFTGYVDDVAKQLSTADIFILPSQCEPLGIALEEAMANGLIPIARNAGGAPEIWPEFLSSHLIPPQSRGAEFANILTTLLHMPGEEILELKNRVRTHAAETFSIELQTKKFLEFILSPKQDASSQNNTGV</sequence>
<evidence type="ECO:0000313" key="2">
    <source>
        <dbReference type="EMBL" id="ACU91371.1"/>
    </source>
</evidence>
<dbReference type="KEGG" id="dba:Dbac_3299"/>
<gene>
    <name evidence="2" type="ordered locus">Dbac_3299</name>
</gene>
<dbReference type="EMBL" id="CP001629">
    <property type="protein sequence ID" value="ACU91371.1"/>
    <property type="molecule type" value="Genomic_DNA"/>
</dbReference>
<dbReference type="OrthoDB" id="9790710at2"/>
<dbReference type="Pfam" id="PF00534">
    <property type="entry name" value="Glycos_transf_1"/>
    <property type="match status" value="1"/>
</dbReference>
<reference evidence="2 3" key="1">
    <citation type="journal article" date="2009" name="Stand. Genomic Sci.">
        <title>Complete genome sequence of Desulfomicrobium baculatum type strain (X).</title>
        <authorList>
            <person name="Copeland A."/>
            <person name="Spring S."/>
            <person name="Goker M."/>
            <person name="Schneider S."/>
            <person name="Lapidus A."/>
            <person name="Del Rio T.G."/>
            <person name="Tice H."/>
            <person name="Cheng J.F."/>
            <person name="Chen F."/>
            <person name="Nolan M."/>
            <person name="Bruce D."/>
            <person name="Goodwin L."/>
            <person name="Pitluck S."/>
            <person name="Ivanova N."/>
            <person name="Mavrommatis K."/>
            <person name="Ovchinnikova G."/>
            <person name="Pati A."/>
            <person name="Chen A."/>
            <person name="Palaniappan K."/>
            <person name="Land M."/>
            <person name="Hauser L."/>
            <person name="Chang Y.J."/>
            <person name="Jeffries C.C."/>
            <person name="Meincke L."/>
            <person name="Sims D."/>
            <person name="Brettin T."/>
            <person name="Detter J.C."/>
            <person name="Han C."/>
            <person name="Chain P."/>
            <person name="Bristow J."/>
            <person name="Eisen J.A."/>
            <person name="Markowitz V."/>
            <person name="Hugenholtz P."/>
            <person name="Kyrpides N.C."/>
            <person name="Klenk H.P."/>
            <person name="Lucas S."/>
        </authorList>
    </citation>
    <scope>NUCLEOTIDE SEQUENCE [LARGE SCALE GENOMIC DNA]</scope>
    <source>
        <strain evidence="3">DSM 4028 / VKM B-1378 / X</strain>
    </source>
</reference>
<dbReference type="AlphaFoldDB" id="C7LP55"/>
<protein>
    <submittedName>
        <fullName evidence="2">Glycosyl transferase group 1</fullName>
    </submittedName>
</protein>
<feature type="domain" description="Glycosyl transferase family 1" evidence="1">
    <location>
        <begin position="170"/>
        <end position="326"/>
    </location>
</feature>
<evidence type="ECO:0000313" key="3">
    <source>
        <dbReference type="Proteomes" id="UP000002216"/>
    </source>
</evidence>
<dbReference type="CDD" id="cd03811">
    <property type="entry name" value="GT4_GT28_WabH-like"/>
    <property type="match status" value="1"/>
</dbReference>
<dbReference type="CAZy" id="GT4">
    <property type="family name" value="Glycosyltransferase Family 4"/>
</dbReference>